<keyword evidence="8" id="KW-1185">Reference proteome</keyword>
<evidence type="ECO:0000256" key="2">
    <source>
        <dbReference type="ARBA" id="ARBA00022679"/>
    </source>
</evidence>
<gene>
    <name evidence="7" type="ORF">GCM10023184_39490</name>
</gene>
<evidence type="ECO:0000256" key="4">
    <source>
        <dbReference type="ARBA" id="ARBA00022989"/>
    </source>
</evidence>
<dbReference type="Pfam" id="PF13641">
    <property type="entry name" value="Glyco_tranf_2_3"/>
    <property type="match status" value="1"/>
</dbReference>
<accession>A0ABP8HMI5</accession>
<evidence type="ECO:0000256" key="6">
    <source>
        <dbReference type="SAM" id="Phobius"/>
    </source>
</evidence>
<feature type="transmembrane region" description="Helical" evidence="6">
    <location>
        <begin position="313"/>
        <end position="335"/>
    </location>
</feature>
<dbReference type="InterPro" id="IPR029044">
    <property type="entry name" value="Nucleotide-diphossugar_trans"/>
</dbReference>
<organism evidence="7 8">
    <name type="scientific">Flaviaesturariibacter amylovorans</name>
    <dbReference type="NCBI Taxonomy" id="1084520"/>
    <lineage>
        <taxon>Bacteria</taxon>
        <taxon>Pseudomonadati</taxon>
        <taxon>Bacteroidota</taxon>
        <taxon>Chitinophagia</taxon>
        <taxon>Chitinophagales</taxon>
        <taxon>Chitinophagaceae</taxon>
        <taxon>Flaviaestuariibacter</taxon>
    </lineage>
</organism>
<dbReference type="SUPFAM" id="SSF53448">
    <property type="entry name" value="Nucleotide-diphospho-sugar transferases"/>
    <property type="match status" value="1"/>
</dbReference>
<dbReference type="RefSeq" id="WP_345257622.1">
    <property type="nucleotide sequence ID" value="NZ_BAABGY010000015.1"/>
</dbReference>
<protein>
    <submittedName>
        <fullName evidence="7">Glycosyltransferase</fullName>
    </submittedName>
</protein>
<reference evidence="8" key="1">
    <citation type="journal article" date="2019" name="Int. J. Syst. Evol. Microbiol.">
        <title>The Global Catalogue of Microorganisms (GCM) 10K type strain sequencing project: providing services to taxonomists for standard genome sequencing and annotation.</title>
        <authorList>
            <consortium name="The Broad Institute Genomics Platform"/>
            <consortium name="The Broad Institute Genome Sequencing Center for Infectious Disease"/>
            <person name="Wu L."/>
            <person name="Ma J."/>
        </authorList>
    </citation>
    <scope>NUCLEOTIDE SEQUENCE [LARGE SCALE GENOMIC DNA]</scope>
    <source>
        <strain evidence="8">JCM 17919</strain>
    </source>
</reference>
<keyword evidence="4 6" id="KW-1133">Transmembrane helix</keyword>
<sequence>MPEYLRYTGYFVYALYVATGLWMLLCAGVQLHLLWHYRRRKAQPLRPLLPVPRALPFVTIQVPVYNERAVIGRLLQSLAHLDYPRDRFEVQVLDDSTDATSALIDEAAAALRRQGLHVQVRRRSVRTHFKAGALQEGLGEARGTLIALFDADFLPPADFLRRLVPQFADPAVGLVQARWGHLNRDENYLTRIQTFLLDTHFSVEQAGRSEAGYFINFCGTAGIWRRRCIEEAGGWDGGVLSEDLDLSYRAQLKGWRLVYAPEVEVPAELPAELDAFRVQQFRWTKGMAQAFRKLIGPLWRAALPRAQKWHGALHLLGSFLFVCVLLNAVLTVPLLLLRNWFPEFVSLTEYSLFTGLNLVALTIVYHAGLHSRVTTEKPRFWRDYPLFLVVYMALSVQNAIAVLQGLSGHRSAFVRTPKKGSGLVRVAAARWTWINSVEAVLFAYFLCGIGLSVWLGDYFLLLFFVMIASGLGYLLYHTVKGCVPAKEVSLLPARKAA</sequence>
<proteinExistence type="predicted"/>
<comment type="subcellular location">
    <subcellularLocation>
        <location evidence="1">Endomembrane system</location>
    </subcellularLocation>
</comment>
<comment type="caution">
    <text evidence="7">The sequence shown here is derived from an EMBL/GenBank/DDBJ whole genome shotgun (WGS) entry which is preliminary data.</text>
</comment>
<dbReference type="EMBL" id="BAABGY010000015">
    <property type="protein sequence ID" value="GAA4341253.1"/>
    <property type="molecule type" value="Genomic_DNA"/>
</dbReference>
<evidence type="ECO:0000256" key="5">
    <source>
        <dbReference type="ARBA" id="ARBA00023136"/>
    </source>
</evidence>
<dbReference type="PANTHER" id="PTHR32044">
    <property type="entry name" value="GLUCOMANNAN 4-BETA-MANNOSYLTRANSFERASE 9"/>
    <property type="match status" value="1"/>
</dbReference>
<keyword evidence="3 6" id="KW-0812">Transmembrane</keyword>
<feature type="transmembrane region" description="Helical" evidence="6">
    <location>
        <begin position="347"/>
        <end position="365"/>
    </location>
</feature>
<evidence type="ECO:0000313" key="8">
    <source>
        <dbReference type="Proteomes" id="UP001501725"/>
    </source>
</evidence>
<feature type="transmembrane region" description="Helical" evidence="6">
    <location>
        <begin position="458"/>
        <end position="476"/>
    </location>
</feature>
<keyword evidence="2" id="KW-0808">Transferase</keyword>
<dbReference type="PANTHER" id="PTHR32044:SF80">
    <property type="entry name" value="XYLOGLUCAN GLYCOSYLTRANSFERASE 2-RELATED"/>
    <property type="match status" value="1"/>
</dbReference>
<evidence type="ECO:0000256" key="1">
    <source>
        <dbReference type="ARBA" id="ARBA00004308"/>
    </source>
</evidence>
<keyword evidence="5 6" id="KW-0472">Membrane</keyword>
<dbReference type="Proteomes" id="UP001501725">
    <property type="component" value="Unassembled WGS sequence"/>
</dbReference>
<evidence type="ECO:0000256" key="3">
    <source>
        <dbReference type="ARBA" id="ARBA00022692"/>
    </source>
</evidence>
<name>A0ABP8HMI5_9BACT</name>
<feature type="transmembrane region" description="Helical" evidence="6">
    <location>
        <begin position="427"/>
        <end position="446"/>
    </location>
</feature>
<feature type="transmembrane region" description="Helical" evidence="6">
    <location>
        <begin position="12"/>
        <end position="35"/>
    </location>
</feature>
<evidence type="ECO:0000313" key="7">
    <source>
        <dbReference type="EMBL" id="GAA4341253.1"/>
    </source>
</evidence>
<dbReference type="Gene3D" id="3.90.550.10">
    <property type="entry name" value="Spore Coat Polysaccharide Biosynthesis Protein SpsA, Chain A"/>
    <property type="match status" value="1"/>
</dbReference>